<dbReference type="InterPro" id="IPR036187">
    <property type="entry name" value="DNA_mismatch_repair_MutS_sf"/>
</dbReference>
<comment type="function">
    <text evidence="8 9">This protein is involved in the repair of mismatches in DNA. It is possible that it carries out the mismatch recognition step. This protein has a weak ATPase activity.</text>
</comment>
<dbReference type="Gene3D" id="3.30.420.110">
    <property type="entry name" value="MutS, connector domain"/>
    <property type="match status" value="1"/>
</dbReference>
<dbReference type="EMBL" id="CP046996">
    <property type="protein sequence ID" value="QHA00506.1"/>
    <property type="molecule type" value="Genomic_DNA"/>
</dbReference>
<sequence>MNTPMLQQYQEIKNRVPDTILFFRLGDFYEMFGQDAETAAPVLEIVLTARDAGKGQKIPMCGVPHHAVDGYLLKLVAAGFKVAICEQMEDPQASKGIVKRDIVRIVTPGTLDSISSETKNNFLACVYKEKTWALAYLDITTGDFRIMETPSIQILQAELNRIAPSELILSKDVAMLSKLFTDYYLTAIEKNLFLRTAELSERFKKQAELLQQMPVACKAAAGLWQYISQNIPNSGQEHILRISVSQSSTAMVLDKWTRRNLELVESLRTSDEKGTLFSTLNLTKTAFGARLLRNWVQQPLRDPESINERLASVEELTRNTFLRQDIQKALTTVYDLERLLGKLSLGKASPRDLLALGSTLSCLPTVRDCITDNGSQKLAKYLPSLAGLDDLAQELLAAINPEAPYSPKDGNIIQNGYSAEIDSLRAISSGGKEWIARLENQERERTRIRSLKIGFNKNFGYFIEITNANAHLIPDDYQRKQTLVNAERFITPELKEYEQRVLTAQDRLSDLEYQLFSVLRDKVLACSLLIINAAQSLAEIDVFVSLAGAAIQNNYVKPEIRSDGIIHIVEGRHPVVERICDTFVPNDTHLTRNKHLALITGPNMAGKSTYMRQVALIVLMAQIGSFVPAQKAAISIADCIFTRVGAADNLAAGQSTFMVEMNEVAHILKNATADSLIILDEVGRGTATFDGLSLAWAIAEHLVETPDIKAKTLFATHYHELTELEERYPEVFNLHVAVREQGDDVVFLHKILPGKADRSYGLHVAKIAGLPPHLLKRAAIILGELENSPTQRKIVKAVDANMLQPSLFDTQSTHPIFKELEELDLDNLAPRQAMDYLYDLISRVKATKII</sequence>
<dbReference type="RefSeq" id="WP_019225364.1">
    <property type="nucleotide sequence ID" value="NZ_CP046996.1"/>
</dbReference>
<feature type="binding site" evidence="9">
    <location>
        <begin position="601"/>
        <end position="608"/>
    </location>
    <ligand>
        <name>ATP</name>
        <dbReference type="ChEBI" id="CHEBI:30616"/>
    </ligand>
</feature>
<feature type="domain" description="DNA mismatch repair proteins mutS family" evidence="11">
    <location>
        <begin position="675"/>
        <end position="691"/>
    </location>
</feature>
<evidence type="ECO:0000256" key="4">
    <source>
        <dbReference type="ARBA" id="ARBA00022763"/>
    </source>
</evidence>
<keyword evidence="5 9" id="KW-0067">ATP-binding</keyword>
<dbReference type="GO" id="GO:0030983">
    <property type="term" value="F:mismatched DNA binding"/>
    <property type="evidence" value="ECO:0007669"/>
    <property type="project" value="InterPro"/>
</dbReference>
<evidence type="ECO:0000256" key="10">
    <source>
        <dbReference type="RuleBase" id="RU003756"/>
    </source>
</evidence>
<proteinExistence type="inferred from homology"/>
<protein>
    <recommendedName>
        <fullName evidence="2 9">DNA mismatch repair protein MutS</fullName>
    </recommendedName>
</protein>
<evidence type="ECO:0000313" key="12">
    <source>
        <dbReference type="EMBL" id="QHA00506.1"/>
    </source>
</evidence>
<name>A0A857DK24_9FIRM</name>
<dbReference type="SUPFAM" id="SSF52540">
    <property type="entry name" value="P-loop containing nucleoside triphosphate hydrolases"/>
    <property type="match status" value="1"/>
</dbReference>
<dbReference type="GO" id="GO:0006298">
    <property type="term" value="P:mismatch repair"/>
    <property type="evidence" value="ECO:0007669"/>
    <property type="project" value="UniProtKB-UniRule"/>
</dbReference>
<organism evidence="12 13">
    <name type="scientific">Dehalobacter restrictus</name>
    <dbReference type="NCBI Taxonomy" id="55583"/>
    <lineage>
        <taxon>Bacteria</taxon>
        <taxon>Bacillati</taxon>
        <taxon>Bacillota</taxon>
        <taxon>Clostridia</taxon>
        <taxon>Eubacteriales</taxon>
        <taxon>Desulfitobacteriaceae</taxon>
        <taxon>Dehalobacter</taxon>
    </lineage>
</organism>
<dbReference type="SMART" id="SM00533">
    <property type="entry name" value="MUTSd"/>
    <property type="match status" value="1"/>
</dbReference>
<evidence type="ECO:0000256" key="2">
    <source>
        <dbReference type="ARBA" id="ARBA00021982"/>
    </source>
</evidence>
<dbReference type="InterPro" id="IPR005748">
    <property type="entry name" value="DNA_mismatch_repair_MutS"/>
</dbReference>
<dbReference type="InterPro" id="IPR027417">
    <property type="entry name" value="P-loop_NTPase"/>
</dbReference>
<dbReference type="SUPFAM" id="SSF48334">
    <property type="entry name" value="DNA repair protein MutS, domain III"/>
    <property type="match status" value="1"/>
</dbReference>
<dbReference type="FunFam" id="3.40.1170.10:FF:000001">
    <property type="entry name" value="DNA mismatch repair protein MutS"/>
    <property type="match status" value="1"/>
</dbReference>
<dbReference type="SUPFAM" id="SSF55271">
    <property type="entry name" value="DNA repair protein MutS, domain I"/>
    <property type="match status" value="1"/>
</dbReference>
<dbReference type="GO" id="GO:0140664">
    <property type="term" value="F:ATP-dependent DNA damage sensor activity"/>
    <property type="evidence" value="ECO:0007669"/>
    <property type="project" value="InterPro"/>
</dbReference>
<dbReference type="AlphaFoldDB" id="A0A857DK24"/>
<evidence type="ECO:0000256" key="6">
    <source>
        <dbReference type="ARBA" id="ARBA00023125"/>
    </source>
</evidence>
<keyword evidence="6 9" id="KW-0238">DNA-binding</keyword>
<dbReference type="GO" id="GO:0003684">
    <property type="term" value="F:damaged DNA binding"/>
    <property type="evidence" value="ECO:0007669"/>
    <property type="project" value="UniProtKB-UniRule"/>
</dbReference>
<dbReference type="Proteomes" id="UP000430508">
    <property type="component" value="Chromosome"/>
</dbReference>
<dbReference type="InterPro" id="IPR007861">
    <property type="entry name" value="DNA_mismatch_repair_MutS_clamp"/>
</dbReference>
<accession>A0A857DK24</accession>
<dbReference type="CDD" id="cd03284">
    <property type="entry name" value="ABC_MutS1"/>
    <property type="match status" value="1"/>
</dbReference>
<dbReference type="FunFam" id="3.40.50.300:FF:000870">
    <property type="entry name" value="MutS protein homolog 4"/>
    <property type="match status" value="1"/>
</dbReference>
<dbReference type="InterPro" id="IPR000432">
    <property type="entry name" value="DNA_mismatch_repair_MutS_C"/>
</dbReference>
<dbReference type="Gene3D" id="3.40.50.300">
    <property type="entry name" value="P-loop containing nucleotide triphosphate hydrolases"/>
    <property type="match status" value="1"/>
</dbReference>
<keyword evidence="4 9" id="KW-0227">DNA damage</keyword>
<dbReference type="Gene3D" id="6.10.140.430">
    <property type="match status" value="1"/>
</dbReference>
<dbReference type="NCBIfam" id="TIGR01070">
    <property type="entry name" value="mutS1"/>
    <property type="match status" value="1"/>
</dbReference>
<evidence type="ECO:0000256" key="1">
    <source>
        <dbReference type="ARBA" id="ARBA00006271"/>
    </source>
</evidence>
<dbReference type="Pfam" id="PF00488">
    <property type="entry name" value="MutS_V"/>
    <property type="match status" value="1"/>
</dbReference>
<dbReference type="SMART" id="SM00534">
    <property type="entry name" value="MUTSac"/>
    <property type="match status" value="1"/>
</dbReference>
<dbReference type="NCBIfam" id="NF003810">
    <property type="entry name" value="PRK05399.1"/>
    <property type="match status" value="1"/>
</dbReference>
<dbReference type="FunFam" id="1.10.1420.10:FF:000001">
    <property type="entry name" value="DNA mismatch repair protein MutS"/>
    <property type="match status" value="1"/>
</dbReference>
<gene>
    <name evidence="9 12" type="primary">mutS</name>
    <name evidence="12" type="ORF">GQ588_07630</name>
</gene>
<evidence type="ECO:0000256" key="9">
    <source>
        <dbReference type="HAMAP-Rule" id="MF_00096"/>
    </source>
</evidence>
<dbReference type="PANTHER" id="PTHR11361:SF34">
    <property type="entry name" value="DNA MISMATCH REPAIR PROTEIN MSH1, MITOCHONDRIAL"/>
    <property type="match status" value="1"/>
</dbReference>
<dbReference type="Pfam" id="PF05188">
    <property type="entry name" value="MutS_II"/>
    <property type="match status" value="1"/>
</dbReference>
<dbReference type="Gene3D" id="3.40.1170.10">
    <property type="entry name" value="DNA repair protein MutS, domain I"/>
    <property type="match status" value="1"/>
</dbReference>
<dbReference type="Pfam" id="PF01624">
    <property type="entry name" value="MutS_I"/>
    <property type="match status" value="1"/>
</dbReference>
<dbReference type="InterPro" id="IPR045076">
    <property type="entry name" value="MutS"/>
</dbReference>
<keyword evidence="7 9" id="KW-0234">DNA repair</keyword>
<dbReference type="SUPFAM" id="SSF53150">
    <property type="entry name" value="DNA repair protein MutS, domain II"/>
    <property type="match status" value="1"/>
</dbReference>
<evidence type="ECO:0000256" key="5">
    <source>
        <dbReference type="ARBA" id="ARBA00022840"/>
    </source>
</evidence>
<evidence type="ECO:0000259" key="11">
    <source>
        <dbReference type="PROSITE" id="PS00486"/>
    </source>
</evidence>
<dbReference type="PROSITE" id="PS00486">
    <property type="entry name" value="DNA_MISMATCH_REPAIR_2"/>
    <property type="match status" value="1"/>
</dbReference>
<keyword evidence="3 9" id="KW-0547">Nucleotide-binding</keyword>
<comment type="similarity">
    <text evidence="1 9 10">Belongs to the DNA mismatch repair MutS family.</text>
</comment>
<dbReference type="Pfam" id="PF05192">
    <property type="entry name" value="MutS_III"/>
    <property type="match status" value="1"/>
</dbReference>
<dbReference type="PIRSF" id="PIRSF037677">
    <property type="entry name" value="DNA_mis_repair_Msh6"/>
    <property type="match status" value="1"/>
</dbReference>
<dbReference type="Gene3D" id="1.10.1420.10">
    <property type="match status" value="2"/>
</dbReference>
<evidence type="ECO:0000256" key="7">
    <source>
        <dbReference type="ARBA" id="ARBA00023204"/>
    </source>
</evidence>
<evidence type="ECO:0000313" key="13">
    <source>
        <dbReference type="Proteomes" id="UP000430508"/>
    </source>
</evidence>
<dbReference type="HAMAP" id="MF_00096">
    <property type="entry name" value="MutS"/>
    <property type="match status" value="1"/>
</dbReference>
<dbReference type="InterPro" id="IPR007695">
    <property type="entry name" value="DNA_mismatch_repair_MutS-lik_N"/>
</dbReference>
<dbReference type="PANTHER" id="PTHR11361">
    <property type="entry name" value="DNA MISMATCH REPAIR PROTEIN MUTS FAMILY MEMBER"/>
    <property type="match status" value="1"/>
</dbReference>
<evidence type="ECO:0000256" key="8">
    <source>
        <dbReference type="ARBA" id="ARBA00024647"/>
    </source>
</evidence>
<dbReference type="InterPro" id="IPR007860">
    <property type="entry name" value="DNA_mmatch_repair_MutS_con_dom"/>
</dbReference>
<dbReference type="InterPro" id="IPR007696">
    <property type="entry name" value="DNA_mismatch_repair_MutS_core"/>
</dbReference>
<evidence type="ECO:0000256" key="3">
    <source>
        <dbReference type="ARBA" id="ARBA00022741"/>
    </source>
</evidence>
<dbReference type="InterPro" id="IPR016151">
    <property type="entry name" value="DNA_mismatch_repair_MutS_N"/>
</dbReference>
<dbReference type="GO" id="GO:0005829">
    <property type="term" value="C:cytosol"/>
    <property type="evidence" value="ECO:0007669"/>
    <property type="project" value="TreeGrafter"/>
</dbReference>
<dbReference type="Pfam" id="PF05190">
    <property type="entry name" value="MutS_IV"/>
    <property type="match status" value="1"/>
</dbReference>
<reference evidence="12 13" key="1">
    <citation type="submission" date="2019-12" db="EMBL/GenBank/DDBJ databases">
        <title>Sequence classification of anaerobic respiratory reductive dehalogenases: First we see many, then we see few.</title>
        <authorList>
            <person name="Molenda O."/>
            <person name="Puentes Jacome L.A."/>
            <person name="Cao X."/>
            <person name="Nesbo C.L."/>
            <person name="Tang S."/>
            <person name="Morson N."/>
            <person name="Patron J."/>
            <person name="Lomheim L."/>
            <person name="Wishart D.S."/>
            <person name="Edwards E.A."/>
        </authorList>
    </citation>
    <scope>NUCLEOTIDE SEQUENCE [LARGE SCALE GENOMIC DNA]</scope>
    <source>
        <strain evidence="12 13">12DCA</strain>
    </source>
</reference>
<dbReference type="InterPro" id="IPR036678">
    <property type="entry name" value="MutS_con_dom_sf"/>
</dbReference>
<dbReference type="InterPro" id="IPR017261">
    <property type="entry name" value="DNA_mismatch_repair_MutS/MSH"/>
</dbReference>
<dbReference type="GO" id="GO:0005524">
    <property type="term" value="F:ATP binding"/>
    <property type="evidence" value="ECO:0007669"/>
    <property type="project" value="UniProtKB-UniRule"/>
</dbReference>